<gene>
    <name evidence="2" type="ORF">CRG98_032151</name>
</gene>
<dbReference type="AlphaFoldDB" id="A0A2I0ITV4"/>
<evidence type="ECO:0000313" key="2">
    <source>
        <dbReference type="EMBL" id="PKI47442.1"/>
    </source>
</evidence>
<accession>A0A2I0ITV4</accession>
<organism evidence="2 3">
    <name type="scientific">Punica granatum</name>
    <name type="common">Pomegranate</name>
    <dbReference type="NCBI Taxonomy" id="22663"/>
    <lineage>
        <taxon>Eukaryota</taxon>
        <taxon>Viridiplantae</taxon>
        <taxon>Streptophyta</taxon>
        <taxon>Embryophyta</taxon>
        <taxon>Tracheophyta</taxon>
        <taxon>Spermatophyta</taxon>
        <taxon>Magnoliopsida</taxon>
        <taxon>eudicotyledons</taxon>
        <taxon>Gunneridae</taxon>
        <taxon>Pentapetalae</taxon>
        <taxon>rosids</taxon>
        <taxon>malvids</taxon>
        <taxon>Myrtales</taxon>
        <taxon>Lythraceae</taxon>
        <taxon>Punica</taxon>
    </lineage>
</organism>
<sequence length="105" mass="11587">MRRIAKRSPGPNEAALRTLTRSSSCRRCGSQRPEPPLSAARRRLRYRPTNPPLTGFGLLRFHCRSNPASPAHQPRPNAFRDPSPSPARNPVQPNAPLGGFLLRSG</sequence>
<dbReference type="Proteomes" id="UP000233551">
    <property type="component" value="Unassembled WGS sequence"/>
</dbReference>
<feature type="region of interest" description="Disordered" evidence="1">
    <location>
        <begin position="1"/>
        <end position="105"/>
    </location>
</feature>
<protein>
    <submittedName>
        <fullName evidence="2">Uncharacterized protein</fullName>
    </submittedName>
</protein>
<comment type="caution">
    <text evidence="2">The sequence shown here is derived from an EMBL/GenBank/DDBJ whole genome shotgun (WGS) entry which is preliminary data.</text>
</comment>
<reference evidence="2 3" key="1">
    <citation type="submission" date="2017-11" db="EMBL/GenBank/DDBJ databases">
        <title>De-novo sequencing of pomegranate (Punica granatum L.) genome.</title>
        <authorList>
            <person name="Akparov Z."/>
            <person name="Amiraslanov A."/>
            <person name="Hajiyeva S."/>
            <person name="Abbasov M."/>
            <person name="Kaur K."/>
            <person name="Hamwieh A."/>
            <person name="Solovyev V."/>
            <person name="Salamov A."/>
            <person name="Braich B."/>
            <person name="Kosarev P."/>
            <person name="Mahmoud A."/>
            <person name="Hajiyev E."/>
            <person name="Babayeva S."/>
            <person name="Izzatullayeva V."/>
            <person name="Mammadov A."/>
            <person name="Mammadov A."/>
            <person name="Sharifova S."/>
            <person name="Ojaghi J."/>
            <person name="Eynullazada K."/>
            <person name="Bayramov B."/>
            <person name="Abdulazimova A."/>
            <person name="Shahmuradov I."/>
        </authorList>
    </citation>
    <scope>NUCLEOTIDE SEQUENCE [LARGE SCALE GENOMIC DNA]</scope>
    <source>
        <strain evidence="3">cv. AG2017</strain>
        <tissue evidence="2">Leaf</tissue>
    </source>
</reference>
<keyword evidence="3" id="KW-1185">Reference proteome</keyword>
<evidence type="ECO:0000313" key="3">
    <source>
        <dbReference type="Proteomes" id="UP000233551"/>
    </source>
</evidence>
<feature type="compositionally biased region" description="Low complexity" evidence="1">
    <location>
        <begin position="16"/>
        <end position="30"/>
    </location>
</feature>
<dbReference type="EMBL" id="PGOL01002500">
    <property type="protein sequence ID" value="PKI47442.1"/>
    <property type="molecule type" value="Genomic_DNA"/>
</dbReference>
<name>A0A2I0ITV4_PUNGR</name>
<evidence type="ECO:0000256" key="1">
    <source>
        <dbReference type="SAM" id="MobiDB-lite"/>
    </source>
</evidence>
<proteinExistence type="predicted"/>